<evidence type="ECO:0000256" key="1">
    <source>
        <dbReference type="ARBA" id="ARBA00004141"/>
    </source>
</evidence>
<sequence>MSRYRSDPEALDYEKPSACANFLHYSWKTITCIFSHVTLISMVVSYCYLGAVTFEALEVKHEKEVKKSIRHIRDNTTLYLWNLTQQMDALREENFLPVAETYLKDFENSLLKSMAKDGWDGEEDQDIVQWTKAGALFYSIVVITTIGYGHITPKTNWGKVVTIFYAILGIPLMLLCLSNIGDIMATSFRFIYWRVCCFVCQKKPKKKQRGRSFRAPSRNESRISRSRSATSFRRSVRTSGKSADSGYGVSDIGPVYHSDTELRYPNEFTHTAKTLSRGSSLPNRPSRYSQGNNVSKDQNQGKLDVIRSQRKSEGHKHNRGNLDPMSLVDTPILCNRYVVGEKDALNNHIPARRAHSMPKSSNFLQPPRSYSPDSSSDKEDSDNRLQTRPKIKPKRSKSPLPNSSPKMMTPLGYGQRNKYLDDPDSDEADDHSSYYGAGGREKPKPVPIWLCVLLVISYILAGAYLFKEWESWEYLDAAYFCFITLTTIGFGDLVPAKGVSQDKDYATISIALCSLYLLFGISLLAMSFNLVQEQVISNVKSIARTLGIIKAESDDSEEEEV</sequence>
<feature type="region of interest" description="Disordered" evidence="9">
    <location>
        <begin position="273"/>
        <end position="301"/>
    </location>
</feature>
<gene>
    <name evidence="12" type="ORF">ABEB36_007603</name>
</gene>
<dbReference type="SUPFAM" id="SSF81324">
    <property type="entry name" value="Voltage-gated potassium channels"/>
    <property type="match status" value="2"/>
</dbReference>
<keyword evidence="7 8" id="KW-0407">Ion channel</keyword>
<feature type="transmembrane region" description="Helical" evidence="10">
    <location>
        <begin position="446"/>
        <end position="465"/>
    </location>
</feature>
<dbReference type="EMBL" id="JBDJPC010000005">
    <property type="protein sequence ID" value="KAL1502467.1"/>
    <property type="molecule type" value="Genomic_DNA"/>
</dbReference>
<keyword evidence="3 8" id="KW-0812">Transmembrane</keyword>
<feature type="compositionally biased region" description="Low complexity" evidence="9">
    <location>
        <begin position="226"/>
        <end position="239"/>
    </location>
</feature>
<evidence type="ECO:0000313" key="12">
    <source>
        <dbReference type="EMBL" id="KAL1502467.1"/>
    </source>
</evidence>
<evidence type="ECO:0000256" key="9">
    <source>
        <dbReference type="SAM" id="MobiDB-lite"/>
    </source>
</evidence>
<keyword evidence="13" id="KW-1185">Reference proteome</keyword>
<evidence type="ECO:0000259" key="11">
    <source>
        <dbReference type="Pfam" id="PF07885"/>
    </source>
</evidence>
<feature type="transmembrane region" description="Helical" evidence="10">
    <location>
        <begin position="135"/>
        <end position="151"/>
    </location>
</feature>
<dbReference type="PANTHER" id="PTHR11003:SF334">
    <property type="entry name" value="FI03418P"/>
    <property type="match status" value="1"/>
</dbReference>
<evidence type="ECO:0000256" key="8">
    <source>
        <dbReference type="RuleBase" id="RU003857"/>
    </source>
</evidence>
<keyword evidence="5 8" id="KW-0406">Ion transport</keyword>
<organism evidence="12 13">
    <name type="scientific">Hypothenemus hampei</name>
    <name type="common">Coffee berry borer</name>
    <dbReference type="NCBI Taxonomy" id="57062"/>
    <lineage>
        <taxon>Eukaryota</taxon>
        <taxon>Metazoa</taxon>
        <taxon>Ecdysozoa</taxon>
        <taxon>Arthropoda</taxon>
        <taxon>Hexapoda</taxon>
        <taxon>Insecta</taxon>
        <taxon>Pterygota</taxon>
        <taxon>Neoptera</taxon>
        <taxon>Endopterygota</taxon>
        <taxon>Coleoptera</taxon>
        <taxon>Polyphaga</taxon>
        <taxon>Cucujiformia</taxon>
        <taxon>Curculionidae</taxon>
        <taxon>Scolytinae</taxon>
        <taxon>Hypothenemus</taxon>
    </lineage>
</organism>
<evidence type="ECO:0000256" key="10">
    <source>
        <dbReference type="SAM" id="Phobius"/>
    </source>
</evidence>
<feature type="transmembrane region" description="Helical" evidence="10">
    <location>
        <begin position="163"/>
        <end position="185"/>
    </location>
</feature>
<evidence type="ECO:0000256" key="4">
    <source>
        <dbReference type="ARBA" id="ARBA00022989"/>
    </source>
</evidence>
<feature type="compositionally biased region" description="Basic and acidic residues" evidence="9">
    <location>
        <begin position="375"/>
        <end position="385"/>
    </location>
</feature>
<reference evidence="12 13" key="1">
    <citation type="submission" date="2024-05" db="EMBL/GenBank/DDBJ databases">
        <title>Genetic variation in Jamaican populations of the coffee berry borer (Hypothenemus hampei).</title>
        <authorList>
            <person name="Errbii M."/>
            <person name="Myrie A."/>
        </authorList>
    </citation>
    <scope>NUCLEOTIDE SEQUENCE [LARGE SCALE GENOMIC DNA]</scope>
    <source>
        <strain evidence="12">JA-Hopewell-2020-01-JO</strain>
        <tissue evidence="12">Whole body</tissue>
    </source>
</reference>
<keyword evidence="4 10" id="KW-1133">Transmembrane helix</keyword>
<evidence type="ECO:0000313" key="13">
    <source>
        <dbReference type="Proteomes" id="UP001566132"/>
    </source>
</evidence>
<feature type="region of interest" description="Disordered" evidence="9">
    <location>
        <begin position="209"/>
        <end position="245"/>
    </location>
</feature>
<dbReference type="Proteomes" id="UP001566132">
    <property type="component" value="Unassembled WGS sequence"/>
</dbReference>
<dbReference type="InterPro" id="IPR003280">
    <property type="entry name" value="2pore_dom_K_chnl"/>
</dbReference>
<feature type="domain" description="Potassium channel" evidence="11">
    <location>
        <begin position="454"/>
        <end position="535"/>
    </location>
</feature>
<comment type="similarity">
    <text evidence="8">Belongs to the two pore domain potassium channel (TC 1.A.1.8) family.</text>
</comment>
<evidence type="ECO:0000256" key="5">
    <source>
        <dbReference type="ARBA" id="ARBA00023065"/>
    </source>
</evidence>
<dbReference type="Pfam" id="PF07885">
    <property type="entry name" value="Ion_trans_2"/>
    <property type="match status" value="2"/>
</dbReference>
<keyword evidence="2 8" id="KW-0813">Transport</keyword>
<dbReference type="InterPro" id="IPR013099">
    <property type="entry name" value="K_chnl_dom"/>
</dbReference>
<feature type="transmembrane region" description="Helical" evidence="10">
    <location>
        <begin position="477"/>
        <end position="496"/>
    </location>
</feature>
<comment type="subcellular location">
    <subcellularLocation>
        <location evidence="1">Membrane</location>
        <topology evidence="1">Multi-pass membrane protein</topology>
    </subcellularLocation>
</comment>
<feature type="transmembrane region" description="Helical" evidence="10">
    <location>
        <begin position="508"/>
        <end position="531"/>
    </location>
</feature>
<protein>
    <recommendedName>
        <fullName evidence="11">Potassium channel domain-containing protein</fullName>
    </recommendedName>
</protein>
<proteinExistence type="inferred from homology"/>
<comment type="caution">
    <text evidence="12">The sequence shown here is derived from an EMBL/GenBank/DDBJ whole genome shotgun (WGS) entry which is preliminary data.</text>
</comment>
<dbReference type="PANTHER" id="PTHR11003">
    <property type="entry name" value="POTASSIUM CHANNEL, SUBFAMILY K"/>
    <property type="match status" value="1"/>
</dbReference>
<evidence type="ECO:0000256" key="2">
    <source>
        <dbReference type="ARBA" id="ARBA00022448"/>
    </source>
</evidence>
<evidence type="ECO:0000256" key="7">
    <source>
        <dbReference type="ARBA" id="ARBA00023303"/>
    </source>
</evidence>
<dbReference type="AlphaFoldDB" id="A0ABD1EX07"/>
<dbReference type="Gene3D" id="1.10.287.70">
    <property type="match status" value="2"/>
</dbReference>
<dbReference type="GO" id="GO:0034220">
    <property type="term" value="P:monoatomic ion transmembrane transport"/>
    <property type="evidence" value="ECO:0007669"/>
    <property type="project" value="UniProtKB-KW"/>
</dbReference>
<dbReference type="PRINTS" id="PR01333">
    <property type="entry name" value="2POREKCHANEL"/>
</dbReference>
<feature type="domain" description="Potassium channel" evidence="11">
    <location>
        <begin position="129"/>
        <end position="184"/>
    </location>
</feature>
<evidence type="ECO:0000256" key="3">
    <source>
        <dbReference type="ARBA" id="ARBA00022692"/>
    </source>
</evidence>
<feature type="compositionally biased region" description="Basic residues" evidence="9">
    <location>
        <begin position="387"/>
        <end position="397"/>
    </location>
</feature>
<name>A0ABD1EX07_HYPHA</name>
<feature type="region of interest" description="Disordered" evidence="9">
    <location>
        <begin position="349"/>
        <end position="440"/>
    </location>
</feature>
<feature type="transmembrane region" description="Helical" evidence="10">
    <location>
        <begin position="33"/>
        <end position="57"/>
    </location>
</feature>
<keyword evidence="6 10" id="KW-0472">Membrane</keyword>
<accession>A0ABD1EX07</accession>
<evidence type="ECO:0000256" key="6">
    <source>
        <dbReference type="ARBA" id="ARBA00023136"/>
    </source>
</evidence>
<dbReference type="GO" id="GO:0016020">
    <property type="term" value="C:membrane"/>
    <property type="evidence" value="ECO:0007669"/>
    <property type="project" value="UniProtKB-SubCell"/>
</dbReference>